<evidence type="ECO:0000313" key="1">
    <source>
        <dbReference type="EMBL" id="GHO44804.1"/>
    </source>
</evidence>
<name>A0A8J3HW14_9CHLR</name>
<dbReference type="AlphaFoldDB" id="A0A8J3HW14"/>
<dbReference type="RefSeq" id="WP_220194174.1">
    <property type="nucleotide sequence ID" value="NZ_BNJF01000001.1"/>
</dbReference>
<reference evidence="1" key="1">
    <citation type="submission" date="2020-10" db="EMBL/GenBank/DDBJ databases">
        <title>Taxonomic study of unclassified bacteria belonging to the class Ktedonobacteria.</title>
        <authorList>
            <person name="Yabe S."/>
            <person name="Wang C.M."/>
            <person name="Zheng Y."/>
            <person name="Sakai Y."/>
            <person name="Cavaletti L."/>
            <person name="Monciardini P."/>
            <person name="Donadio S."/>
        </authorList>
    </citation>
    <scope>NUCLEOTIDE SEQUENCE</scope>
    <source>
        <strain evidence="1">SOSP1-1</strain>
    </source>
</reference>
<sequence length="249" mass="27982">MELNDGEFHARLSTLLAPLQTYSEPAALRNMQLCLHYFLTNAQALYSHHLPALKRLGGVSEGWNFIGTHERIALRYRCWQCLREIEAQCTRLVPWGQLVSTTLTAMLEQLESLPEQQSKIQAASASHGITHERARHDLIALFQPWLEMYHRQPPFLSTLGQSGLSPHTLRKLDTGFLSLLLCVLTLLDEGLPAISVALSQSKHQQSMAILNLLQKNDFLVKQTLGLVRELNGLRSQHAPTTGNSQGYVK</sequence>
<keyword evidence="2" id="KW-1185">Reference proteome</keyword>
<gene>
    <name evidence="1" type="ORF">KSX_29670</name>
</gene>
<comment type="caution">
    <text evidence="1">The sequence shown here is derived from an EMBL/GenBank/DDBJ whole genome shotgun (WGS) entry which is preliminary data.</text>
</comment>
<dbReference type="Proteomes" id="UP000612362">
    <property type="component" value="Unassembled WGS sequence"/>
</dbReference>
<organism evidence="1 2">
    <name type="scientific">Ktedonospora formicarum</name>
    <dbReference type="NCBI Taxonomy" id="2778364"/>
    <lineage>
        <taxon>Bacteria</taxon>
        <taxon>Bacillati</taxon>
        <taxon>Chloroflexota</taxon>
        <taxon>Ktedonobacteria</taxon>
        <taxon>Ktedonobacterales</taxon>
        <taxon>Ktedonobacteraceae</taxon>
        <taxon>Ktedonospora</taxon>
    </lineage>
</organism>
<accession>A0A8J3HW14</accession>
<evidence type="ECO:0000313" key="2">
    <source>
        <dbReference type="Proteomes" id="UP000612362"/>
    </source>
</evidence>
<protein>
    <submittedName>
        <fullName evidence="1">Uncharacterized protein</fullName>
    </submittedName>
</protein>
<proteinExistence type="predicted"/>
<dbReference type="EMBL" id="BNJF01000001">
    <property type="protein sequence ID" value="GHO44804.1"/>
    <property type="molecule type" value="Genomic_DNA"/>
</dbReference>